<dbReference type="InterPro" id="IPR019545">
    <property type="entry name" value="DM13_domain"/>
</dbReference>
<sequence length="137" mass="14663">MSTKFLLLPILALFCSCETEGVLTKDKIESTIDPATSITVAQGSFAPNAGIKVSGAAKIVKDGNQFKVVFDNFSISSGPDLKVYLSKSNSPTDFITLGNLTSATVYPIPDAVLLASYPFVLIHCQQYNHLFASANLK</sequence>
<dbReference type="Pfam" id="PF10517">
    <property type="entry name" value="DM13"/>
    <property type="match status" value="1"/>
</dbReference>
<gene>
    <name evidence="2" type="ORF">FLB_24950</name>
</gene>
<feature type="domain" description="DM13" evidence="1">
    <location>
        <begin position="43"/>
        <end position="137"/>
    </location>
</feature>
<keyword evidence="3" id="KW-1185">Reference proteome</keyword>
<dbReference type="EMBL" id="JMTM01000065">
    <property type="protein sequence ID" value="OAZ03249.1"/>
    <property type="molecule type" value="Genomic_DNA"/>
</dbReference>
<dbReference type="OrthoDB" id="155521at2"/>
<dbReference type="Proteomes" id="UP000093807">
    <property type="component" value="Unassembled WGS sequence"/>
</dbReference>
<protein>
    <submittedName>
        <fullName evidence="2">Electron transfer DM13</fullName>
    </submittedName>
</protein>
<organism evidence="2 3">
    <name type="scientific">Flavobacterium succinicans</name>
    <dbReference type="NCBI Taxonomy" id="29536"/>
    <lineage>
        <taxon>Bacteria</taxon>
        <taxon>Pseudomonadati</taxon>
        <taxon>Bacteroidota</taxon>
        <taxon>Flavobacteriia</taxon>
        <taxon>Flavobacteriales</taxon>
        <taxon>Flavobacteriaceae</taxon>
        <taxon>Flavobacterium</taxon>
    </lineage>
</organism>
<evidence type="ECO:0000259" key="1">
    <source>
        <dbReference type="PROSITE" id="PS51549"/>
    </source>
</evidence>
<dbReference type="RefSeq" id="WP_064716251.1">
    <property type="nucleotide sequence ID" value="NZ_JMTM01000065.1"/>
</dbReference>
<evidence type="ECO:0000313" key="3">
    <source>
        <dbReference type="Proteomes" id="UP000093807"/>
    </source>
</evidence>
<dbReference type="PROSITE" id="PS51257">
    <property type="entry name" value="PROKAR_LIPOPROTEIN"/>
    <property type="match status" value="1"/>
</dbReference>
<proteinExistence type="predicted"/>
<dbReference type="PATRIC" id="fig|29536.5.peg.2595"/>
<accession>A0A199XPI8</accession>
<name>A0A199XPI8_9FLAO</name>
<reference evidence="2 3" key="1">
    <citation type="submission" date="2016-06" db="EMBL/GenBank/DDBJ databases">
        <title>Draft genome sequence of Flavobacterium succinicans strain DD5b.</title>
        <authorList>
            <person name="Poehlein A."/>
            <person name="Daniel R."/>
            <person name="Simeonova D.D."/>
        </authorList>
    </citation>
    <scope>NUCLEOTIDE SEQUENCE [LARGE SCALE GENOMIC DNA]</scope>
    <source>
        <strain evidence="2 3">DD5b</strain>
    </source>
</reference>
<dbReference type="PROSITE" id="PS51549">
    <property type="entry name" value="DM13"/>
    <property type="match status" value="1"/>
</dbReference>
<dbReference type="AlphaFoldDB" id="A0A199XPI8"/>
<comment type="caution">
    <text evidence="2">The sequence shown here is derived from an EMBL/GenBank/DDBJ whole genome shotgun (WGS) entry which is preliminary data.</text>
</comment>
<evidence type="ECO:0000313" key="2">
    <source>
        <dbReference type="EMBL" id="OAZ03249.1"/>
    </source>
</evidence>